<feature type="transmembrane region" description="Helical" evidence="11">
    <location>
        <begin position="331"/>
        <end position="349"/>
    </location>
</feature>
<dbReference type="GO" id="GO:0046872">
    <property type="term" value="F:metal ion binding"/>
    <property type="evidence" value="ECO:0007669"/>
    <property type="project" value="UniProtKB-KW"/>
</dbReference>
<feature type="transmembrane region" description="Helical" evidence="11">
    <location>
        <begin position="287"/>
        <end position="310"/>
    </location>
</feature>
<keyword evidence="4 11" id="KW-0812">Transmembrane</keyword>
<gene>
    <name evidence="14" type="ORF">AVDCRST_MAG19-3685</name>
</gene>
<reference evidence="14" key="1">
    <citation type="submission" date="2020-02" db="EMBL/GenBank/DDBJ databases">
        <authorList>
            <person name="Meier V. D."/>
        </authorList>
    </citation>
    <scope>NUCLEOTIDE SEQUENCE</scope>
    <source>
        <strain evidence="14">AVDCRST_MAG19</strain>
    </source>
</reference>
<keyword evidence="8" id="KW-0408">Iron</keyword>
<accession>A0A6J4VIR5</accession>
<dbReference type="Pfam" id="PF00032">
    <property type="entry name" value="Cytochrom_B_C"/>
    <property type="match status" value="1"/>
</dbReference>
<dbReference type="InterPro" id="IPR027387">
    <property type="entry name" value="Cytb/b6-like_sf"/>
</dbReference>
<name>A0A6J4VIR5_9BACT</name>
<protein>
    <submittedName>
        <fullName evidence="14">Ubiquinol--cytochrome c reductase, cytochrome B subunit</fullName>
        <ecNumber evidence="14">1.10.2.2</ecNumber>
    </submittedName>
</protein>
<feature type="region of interest" description="Disordered" evidence="10">
    <location>
        <begin position="459"/>
        <end position="480"/>
    </location>
</feature>
<keyword evidence="9 11" id="KW-0472">Membrane</keyword>
<evidence type="ECO:0000256" key="7">
    <source>
        <dbReference type="ARBA" id="ARBA00022989"/>
    </source>
</evidence>
<keyword evidence="2" id="KW-0813">Transport</keyword>
<dbReference type="SUPFAM" id="SSF81648">
    <property type="entry name" value="a domain/subunit of cytochrome bc1 complex (Ubiquinol-cytochrome c reductase)"/>
    <property type="match status" value="1"/>
</dbReference>
<keyword evidence="3" id="KW-0349">Heme</keyword>
<dbReference type="InterPro" id="IPR016174">
    <property type="entry name" value="Di-haem_cyt_TM"/>
</dbReference>
<dbReference type="PROSITE" id="PS51002">
    <property type="entry name" value="CYTB_NTER"/>
    <property type="match status" value="1"/>
</dbReference>
<keyword evidence="14" id="KW-0560">Oxidoreductase</keyword>
<evidence type="ECO:0000313" key="14">
    <source>
        <dbReference type="EMBL" id="CAA9579361.1"/>
    </source>
</evidence>
<feature type="transmembrane region" description="Helical" evidence="11">
    <location>
        <begin position="169"/>
        <end position="189"/>
    </location>
</feature>
<sequence>MRETPVPASHDPDRVYYADLVAERRQGAALPAPASASAIAPRVKSDRPKGWLDERIGTHAFFLKFGRKAFPVHSTFFFGEMASFAFVILILTGVYLGLIYVPSNAEVDLGEGPLPQAFASTQLIESIPVANLFRSVHHWCAHLMVASILLHTLRIFFTGTYRKPRELNWVIGVALLAMTLIASFVGYSLPYDSYAVTATGIGYGIARSIPYVGNIAADLFFGGLFPTLGSLPRLYTIHVFVMPLLLLGGISAHVLLVIKQKHTQPGYARKLAEPGRVLGVPLWPYQALLAGQLLLLMFGGLFLLSAFVPIHPLDAYGPPGGAASDVKPDWYLMWTYGFLKIIPTWATLSVDFLNLNIGPEFIGGILFPGFIFTLIALAPWLDRTNHRGKRFEYLEPPTQAPARLAAGVAVLVFVGTMFLAAFYDEIGLSLLLMWVIALVAPLASAVVAYGIAWSRSPAEEDKFDPTAAPEEPSLAAVVGD</sequence>
<evidence type="ECO:0000256" key="4">
    <source>
        <dbReference type="ARBA" id="ARBA00022692"/>
    </source>
</evidence>
<evidence type="ECO:0000256" key="10">
    <source>
        <dbReference type="SAM" id="MobiDB-lite"/>
    </source>
</evidence>
<dbReference type="Pfam" id="PF13631">
    <property type="entry name" value="Cytochrom_B_N_2"/>
    <property type="match status" value="1"/>
</dbReference>
<keyword evidence="6" id="KW-0249">Electron transport</keyword>
<feature type="transmembrane region" description="Helical" evidence="11">
    <location>
        <begin position="429"/>
        <end position="452"/>
    </location>
</feature>
<feature type="transmembrane region" description="Helical" evidence="11">
    <location>
        <begin position="361"/>
        <end position="381"/>
    </location>
</feature>
<feature type="transmembrane region" description="Helical" evidence="11">
    <location>
        <begin position="402"/>
        <end position="423"/>
    </location>
</feature>
<dbReference type="PANTHER" id="PTHR19271:SF16">
    <property type="entry name" value="CYTOCHROME B"/>
    <property type="match status" value="1"/>
</dbReference>
<feature type="domain" description="Cytochrome b/b6 C-terminal region profile" evidence="13">
    <location>
        <begin position="319"/>
        <end position="456"/>
    </location>
</feature>
<feature type="transmembrane region" description="Helical" evidence="11">
    <location>
        <begin position="235"/>
        <end position="258"/>
    </location>
</feature>
<keyword evidence="7 11" id="KW-1133">Transmembrane helix</keyword>
<evidence type="ECO:0000259" key="13">
    <source>
        <dbReference type="PROSITE" id="PS51003"/>
    </source>
</evidence>
<dbReference type="InterPro" id="IPR005798">
    <property type="entry name" value="Cyt_b/b6_C"/>
</dbReference>
<dbReference type="InterPro" id="IPR005797">
    <property type="entry name" value="Cyt_b/b6_N"/>
</dbReference>
<dbReference type="PROSITE" id="PS51003">
    <property type="entry name" value="CYTB_CTER"/>
    <property type="match status" value="1"/>
</dbReference>
<evidence type="ECO:0000256" key="9">
    <source>
        <dbReference type="ARBA" id="ARBA00023136"/>
    </source>
</evidence>
<dbReference type="GO" id="GO:0022904">
    <property type="term" value="P:respiratory electron transport chain"/>
    <property type="evidence" value="ECO:0007669"/>
    <property type="project" value="InterPro"/>
</dbReference>
<evidence type="ECO:0000256" key="5">
    <source>
        <dbReference type="ARBA" id="ARBA00022723"/>
    </source>
</evidence>
<evidence type="ECO:0000256" key="6">
    <source>
        <dbReference type="ARBA" id="ARBA00022982"/>
    </source>
</evidence>
<dbReference type="GO" id="GO:0009055">
    <property type="term" value="F:electron transfer activity"/>
    <property type="evidence" value="ECO:0007669"/>
    <property type="project" value="InterPro"/>
</dbReference>
<dbReference type="SUPFAM" id="SSF81342">
    <property type="entry name" value="Transmembrane di-heme cytochromes"/>
    <property type="match status" value="1"/>
</dbReference>
<dbReference type="EMBL" id="CADCWL010000207">
    <property type="protein sequence ID" value="CAA9579361.1"/>
    <property type="molecule type" value="Genomic_DNA"/>
</dbReference>
<feature type="transmembrane region" description="Helical" evidence="11">
    <location>
        <begin position="76"/>
        <end position="101"/>
    </location>
</feature>
<evidence type="ECO:0000256" key="8">
    <source>
        <dbReference type="ARBA" id="ARBA00023004"/>
    </source>
</evidence>
<organism evidence="14">
    <name type="scientific">uncultured Thermomicrobiales bacterium</name>
    <dbReference type="NCBI Taxonomy" id="1645740"/>
    <lineage>
        <taxon>Bacteria</taxon>
        <taxon>Pseudomonadati</taxon>
        <taxon>Thermomicrobiota</taxon>
        <taxon>Thermomicrobia</taxon>
        <taxon>Thermomicrobiales</taxon>
        <taxon>environmental samples</taxon>
    </lineage>
</organism>
<dbReference type="PANTHER" id="PTHR19271">
    <property type="entry name" value="CYTOCHROME B"/>
    <property type="match status" value="1"/>
</dbReference>
<comment type="subcellular location">
    <subcellularLocation>
        <location evidence="1">Membrane</location>
        <topology evidence="1">Multi-pass membrane protein</topology>
    </subcellularLocation>
</comment>
<evidence type="ECO:0000256" key="3">
    <source>
        <dbReference type="ARBA" id="ARBA00022617"/>
    </source>
</evidence>
<dbReference type="GO" id="GO:0016020">
    <property type="term" value="C:membrane"/>
    <property type="evidence" value="ECO:0007669"/>
    <property type="project" value="UniProtKB-SubCell"/>
</dbReference>
<feature type="domain" description="Cytochrome b/b6 N-terminal region profile" evidence="12">
    <location>
        <begin position="48"/>
        <end position="266"/>
    </location>
</feature>
<dbReference type="EC" id="1.10.2.2" evidence="14"/>
<dbReference type="AlphaFoldDB" id="A0A6J4VIR5"/>
<evidence type="ECO:0000256" key="1">
    <source>
        <dbReference type="ARBA" id="ARBA00004141"/>
    </source>
</evidence>
<proteinExistence type="predicted"/>
<dbReference type="InterPro" id="IPR036150">
    <property type="entry name" value="Cyt_b/b6_C_sf"/>
</dbReference>
<evidence type="ECO:0000256" key="2">
    <source>
        <dbReference type="ARBA" id="ARBA00022448"/>
    </source>
</evidence>
<dbReference type="GO" id="GO:0016491">
    <property type="term" value="F:oxidoreductase activity"/>
    <property type="evidence" value="ECO:0007669"/>
    <property type="project" value="UniProtKB-KW"/>
</dbReference>
<dbReference type="Gene3D" id="1.20.810.10">
    <property type="entry name" value="Cytochrome Bc1 Complex, Chain C"/>
    <property type="match status" value="1"/>
</dbReference>
<evidence type="ECO:0000256" key="11">
    <source>
        <dbReference type="SAM" id="Phobius"/>
    </source>
</evidence>
<keyword evidence="5" id="KW-0479">Metal-binding</keyword>
<evidence type="ECO:0000259" key="12">
    <source>
        <dbReference type="PROSITE" id="PS51002"/>
    </source>
</evidence>
<feature type="transmembrane region" description="Helical" evidence="11">
    <location>
        <begin position="136"/>
        <end position="157"/>
    </location>
</feature>